<name>A0A4V2K1K0_9APHY</name>
<dbReference type="InterPro" id="IPR035899">
    <property type="entry name" value="DBL_dom_sf"/>
</dbReference>
<dbReference type="GO" id="GO:0005737">
    <property type="term" value="C:cytoplasm"/>
    <property type="evidence" value="ECO:0007669"/>
    <property type="project" value="TreeGrafter"/>
</dbReference>
<organism evidence="4">
    <name type="scientific">Dichomitus squalens</name>
    <dbReference type="NCBI Taxonomy" id="114155"/>
    <lineage>
        <taxon>Eukaryota</taxon>
        <taxon>Fungi</taxon>
        <taxon>Dikarya</taxon>
        <taxon>Basidiomycota</taxon>
        <taxon>Agaricomycotina</taxon>
        <taxon>Agaricomycetes</taxon>
        <taxon>Polyporales</taxon>
        <taxon>Polyporaceae</taxon>
        <taxon>Dichomitus</taxon>
    </lineage>
</organism>
<accession>A0A4V2K1K0</accession>
<dbReference type="CDD" id="cd00160">
    <property type="entry name" value="RhoGEF"/>
    <property type="match status" value="1"/>
</dbReference>
<feature type="compositionally biased region" description="Basic and acidic residues" evidence="2">
    <location>
        <begin position="782"/>
        <end position="792"/>
    </location>
</feature>
<evidence type="ECO:0000256" key="1">
    <source>
        <dbReference type="SAM" id="Coils"/>
    </source>
</evidence>
<feature type="compositionally biased region" description="Basic residues" evidence="2">
    <location>
        <begin position="718"/>
        <end position="727"/>
    </location>
</feature>
<dbReference type="EMBL" id="ML143392">
    <property type="protein sequence ID" value="TBU33013.1"/>
    <property type="molecule type" value="Genomic_DNA"/>
</dbReference>
<sequence>MAFPQTPRKVPLAVEDEHVPRPKPRSIGSSVTKRVFFCGVVVEGTEGGRELPQDVQDLIASLGESVDMVPEPTQTSPTQANEDAQAATRRRAMTNTSAFADLVKELIATERNYVKKIRILKTDYADPLRSYSKDKHTAIIGPYEAKTLFGNIDQLLPVNEAFLADLEKMDRDGNGSPGVGDVALKHFKKLKGFEKYGQYFAKHEEVQRLLEQEQKKNSRFAEFIERVKYSTAFDSKNKFGLNQLIAEPWQRIPRYTLLFNTMLKHMAMNHPQRAPLVAAIQAATVIAKAETDAETKRMAIMHCLSMTIEDFPVSLISNSRQFVDCIDVQDVIAPDPHAPVSSSGPASAGTLHCTLFLFDDKVMIVKRPAEKSGRTLAGLDPPHLDKVIKGGTLPSSMRKGGLLCKGVVDITDVNATDVGGADFHIFLENALLEQSERWGGRQFRSLSVVFPPAAVYLDPLRTEREKQRFLDNMWNAQARFRTRMERSIVLKGEEREVENRGGYITNALTYFNLYTRMNFLQEPKKTKIVMHIDQEGVADPIPFGDVDGPYVVVRVQPMAGELARYSVTSTYEEEVEEDIMQTSRIPERIVQTIHQYGLFKFKTNTTSSRPTTPTATRSRAAIFGLDVISRNLFGSRAAATSMSDFFGGSMSSHRRSRTTDSRNSTLTGTASTAGSSMTRFSRSSTTTAATSVMDDEPAQSASMSKGSRSSRSRSLSKGAKKLVKRAKSPFMSEREDTDEDSPGPSYHGRSRSYHEDSFKRSKSLPRTDCPRMVGVPVDDSERDLAMRLELARRNSKNQHGHEYDVAIEEPSEETIYEDEAPAHRPLSRTSRIPRTLPEPPSEYDYESQRSSTPSTFRAHSPAPSTIMDPYSRPLSRNSSNQSRPMGPRSPSPLPSPRGGPVQLPTLETDGEMTLVNAGFPTTPTHRVYPRTPIPRSKRQPFEPTGVLNTETTPKANAEANGDPSKPPSIIEPLSIKKRSSVHTNCSVTTLSVGSGSPGSAKKTQLTLTRRPSPIGKSAFANASTRRVSGQRTTKALHVEDDVDPDQLEVKLKRGAEALKADIETSHRAVKRIRLETQKAVSASPVRAAVAVWETRPTVSPVKRTPQRATPALTKEAEARRAEMLQAIGKRSGETSGPSRPRVQTMFESSSSSSSILNGSGSPRSAVAEDSMRTIDDFAEEADEHLEQALRYQESVTSEIWTLVQLLRQKTSELAKSGLETQNWKRQYEVVNQLLSNSQQEVNELYQYFNEELDGMFDAANLPDDDAWAAMTKKMKEAEQGKAKAEHENSLLKTRIAELEIQHEQWETLLRENGLIP</sequence>
<feature type="compositionally biased region" description="Polar residues" evidence="2">
    <location>
        <begin position="848"/>
        <end position="857"/>
    </location>
</feature>
<dbReference type="Proteomes" id="UP000292957">
    <property type="component" value="Unassembled WGS sequence"/>
</dbReference>
<dbReference type="GO" id="GO:0005085">
    <property type="term" value="F:guanyl-nucleotide exchange factor activity"/>
    <property type="evidence" value="ECO:0007669"/>
    <property type="project" value="InterPro"/>
</dbReference>
<feature type="compositionally biased region" description="Pro residues" evidence="2">
    <location>
        <begin position="887"/>
        <end position="897"/>
    </location>
</feature>
<feature type="compositionally biased region" description="Low complexity" evidence="2">
    <location>
        <begin position="700"/>
        <end position="717"/>
    </location>
</feature>
<proteinExistence type="predicted"/>
<dbReference type="SMART" id="SM00325">
    <property type="entry name" value="RhoGEF"/>
    <property type="match status" value="1"/>
</dbReference>
<feature type="region of interest" description="Disordered" evidence="2">
    <location>
        <begin position="644"/>
        <end position="905"/>
    </location>
</feature>
<dbReference type="SUPFAM" id="SSF48065">
    <property type="entry name" value="DBL homology domain (DH-domain)"/>
    <property type="match status" value="1"/>
</dbReference>
<dbReference type="PANTHER" id="PTHR12673:SF270">
    <property type="entry name" value="FYVE-TYPE DOMAIN-CONTAINING PROTEIN"/>
    <property type="match status" value="1"/>
</dbReference>
<dbReference type="InterPro" id="IPR000219">
    <property type="entry name" value="DH_dom"/>
</dbReference>
<evidence type="ECO:0000259" key="3">
    <source>
        <dbReference type="PROSITE" id="PS50010"/>
    </source>
</evidence>
<reference evidence="4" key="1">
    <citation type="submission" date="2019-01" db="EMBL/GenBank/DDBJ databases">
        <title>Draft genome sequences of three monokaryotic isolates of the white-rot basidiomycete fungus Dichomitus squalens.</title>
        <authorList>
            <consortium name="DOE Joint Genome Institute"/>
            <person name="Lopez S.C."/>
            <person name="Andreopoulos B."/>
            <person name="Pangilinan J."/>
            <person name="Lipzen A."/>
            <person name="Riley R."/>
            <person name="Ahrendt S."/>
            <person name="Ng V."/>
            <person name="Barry K."/>
            <person name="Daum C."/>
            <person name="Grigoriev I.V."/>
            <person name="Hilden K.S."/>
            <person name="Makela M.R."/>
            <person name="de Vries R.P."/>
        </authorList>
    </citation>
    <scope>NUCLEOTIDE SEQUENCE [LARGE SCALE GENOMIC DNA]</scope>
    <source>
        <strain evidence="4">OM18370.1</strain>
    </source>
</reference>
<feature type="domain" description="DH" evidence="3">
    <location>
        <begin position="98"/>
        <end position="293"/>
    </location>
</feature>
<keyword evidence="1" id="KW-0175">Coiled coil</keyword>
<feature type="compositionally biased region" description="Low complexity" evidence="2">
    <location>
        <begin position="661"/>
        <end position="691"/>
    </location>
</feature>
<evidence type="ECO:0000313" key="4">
    <source>
        <dbReference type="EMBL" id="TBU33013.1"/>
    </source>
</evidence>
<dbReference type="OrthoDB" id="660555at2759"/>
<dbReference type="PANTHER" id="PTHR12673">
    <property type="entry name" value="FACIOGENITAL DYSPLASIA PROTEIN"/>
    <property type="match status" value="1"/>
</dbReference>
<feature type="region of interest" description="Disordered" evidence="2">
    <location>
        <begin position="1127"/>
        <end position="1168"/>
    </location>
</feature>
<dbReference type="Gene3D" id="1.20.900.10">
    <property type="entry name" value="Dbl homology (DH) domain"/>
    <property type="match status" value="1"/>
</dbReference>
<feature type="coiled-coil region" evidence="1">
    <location>
        <begin position="1274"/>
        <end position="1308"/>
    </location>
</feature>
<feature type="region of interest" description="Disordered" evidence="2">
    <location>
        <begin position="917"/>
        <end position="981"/>
    </location>
</feature>
<feature type="compositionally biased region" description="Acidic residues" evidence="2">
    <location>
        <begin position="805"/>
        <end position="819"/>
    </location>
</feature>
<dbReference type="PROSITE" id="PS50010">
    <property type="entry name" value="DH_2"/>
    <property type="match status" value="1"/>
</dbReference>
<dbReference type="Pfam" id="PF00621">
    <property type="entry name" value="RhoGEF"/>
    <property type="match status" value="1"/>
</dbReference>
<dbReference type="InterPro" id="IPR051092">
    <property type="entry name" value="FYVE_RhoGEF_PH"/>
</dbReference>
<protein>
    <recommendedName>
        <fullName evidence="3">DH domain-containing protein</fullName>
    </recommendedName>
</protein>
<evidence type="ECO:0000256" key="2">
    <source>
        <dbReference type="SAM" id="MobiDB-lite"/>
    </source>
</evidence>
<feature type="compositionally biased region" description="Low complexity" evidence="2">
    <location>
        <begin position="1148"/>
        <end position="1164"/>
    </location>
</feature>
<gene>
    <name evidence="4" type="ORF">BD311DRAFT_774668</name>
</gene>